<dbReference type="Gene3D" id="1.20.1250.20">
    <property type="entry name" value="MFS general substrate transporter like domains"/>
    <property type="match status" value="2"/>
</dbReference>
<evidence type="ECO:0000256" key="8">
    <source>
        <dbReference type="SAM" id="MobiDB-lite"/>
    </source>
</evidence>
<gene>
    <name evidence="11" type="primary">proP_1</name>
    <name evidence="11" type="ORF">HC248_02705</name>
</gene>
<feature type="domain" description="Major facilitator superfamily (MFS) profile" evidence="10">
    <location>
        <begin position="38"/>
        <end position="444"/>
    </location>
</feature>
<evidence type="ECO:0000313" key="12">
    <source>
        <dbReference type="Proteomes" id="UP000502041"/>
    </source>
</evidence>
<evidence type="ECO:0000256" key="9">
    <source>
        <dbReference type="SAM" id="Phobius"/>
    </source>
</evidence>
<proteinExistence type="predicted"/>
<evidence type="ECO:0000256" key="7">
    <source>
        <dbReference type="ARBA" id="ARBA00023136"/>
    </source>
</evidence>
<evidence type="ECO:0000256" key="1">
    <source>
        <dbReference type="ARBA" id="ARBA00004651"/>
    </source>
</evidence>
<reference evidence="11 12" key="1">
    <citation type="submission" date="2020-04" db="EMBL/GenBank/DDBJ databases">
        <title>Complete genome of a Psychrophilic, Marine, Gas Vacuolate Bacterium Polaromonas vacuolata KCTC 22033T.</title>
        <authorList>
            <person name="Hwang K."/>
            <person name="Kim K.M."/>
        </authorList>
    </citation>
    <scope>NUCLEOTIDE SEQUENCE [LARGE SCALE GENOMIC DNA]</scope>
    <source>
        <strain evidence="11 12">KCTC 22033</strain>
    </source>
</reference>
<feature type="compositionally biased region" description="Polar residues" evidence="8">
    <location>
        <begin position="1"/>
        <end position="23"/>
    </location>
</feature>
<dbReference type="PANTHER" id="PTHR43528">
    <property type="entry name" value="ALPHA-KETOGLUTARATE PERMEASE"/>
    <property type="match status" value="1"/>
</dbReference>
<evidence type="ECO:0000256" key="2">
    <source>
        <dbReference type="ARBA" id="ARBA00022448"/>
    </source>
</evidence>
<evidence type="ECO:0000256" key="4">
    <source>
        <dbReference type="ARBA" id="ARBA00022692"/>
    </source>
</evidence>
<dbReference type="Pfam" id="PF07690">
    <property type="entry name" value="MFS_1"/>
    <property type="match status" value="1"/>
</dbReference>
<feature type="transmembrane region" description="Helical" evidence="9">
    <location>
        <begin position="259"/>
        <end position="281"/>
    </location>
</feature>
<name>A0A6H2HC25_9BURK</name>
<keyword evidence="6 9" id="KW-1133">Transmembrane helix</keyword>
<dbReference type="SUPFAM" id="SSF103473">
    <property type="entry name" value="MFS general substrate transporter"/>
    <property type="match status" value="1"/>
</dbReference>
<feature type="transmembrane region" description="Helical" evidence="9">
    <location>
        <begin position="50"/>
        <end position="68"/>
    </location>
</feature>
<dbReference type="AlphaFoldDB" id="A0A6H2HC25"/>
<keyword evidence="7 9" id="KW-0472">Membrane</keyword>
<evidence type="ECO:0000256" key="5">
    <source>
        <dbReference type="ARBA" id="ARBA00022847"/>
    </source>
</evidence>
<protein>
    <submittedName>
        <fullName evidence="11">Proline/betaine transporter</fullName>
    </submittedName>
</protein>
<accession>A0A6H2HC25</accession>
<dbReference type="InterPro" id="IPR020846">
    <property type="entry name" value="MFS_dom"/>
</dbReference>
<dbReference type="InterPro" id="IPR036259">
    <property type="entry name" value="MFS_trans_sf"/>
</dbReference>
<feature type="transmembrane region" description="Helical" evidence="9">
    <location>
        <begin position="324"/>
        <end position="343"/>
    </location>
</feature>
<evidence type="ECO:0000259" key="10">
    <source>
        <dbReference type="PROSITE" id="PS50850"/>
    </source>
</evidence>
<feature type="transmembrane region" description="Helical" evidence="9">
    <location>
        <begin position="293"/>
        <end position="312"/>
    </location>
</feature>
<evidence type="ECO:0000313" key="11">
    <source>
        <dbReference type="EMBL" id="QJC57380.1"/>
    </source>
</evidence>
<dbReference type="PROSITE" id="PS50850">
    <property type="entry name" value="MFS"/>
    <property type="match status" value="1"/>
</dbReference>
<dbReference type="FunFam" id="1.20.1250.20:FF:000001">
    <property type="entry name" value="Dicarboxylate MFS transporter"/>
    <property type="match status" value="1"/>
</dbReference>
<dbReference type="PANTHER" id="PTHR43528:SF1">
    <property type="entry name" value="ALPHA-KETOGLUTARATE PERMEASE"/>
    <property type="match status" value="1"/>
</dbReference>
<keyword evidence="2" id="KW-0813">Transport</keyword>
<feature type="transmembrane region" description="Helical" evidence="9">
    <location>
        <begin position="134"/>
        <end position="153"/>
    </location>
</feature>
<dbReference type="GO" id="GO:0005886">
    <property type="term" value="C:plasma membrane"/>
    <property type="evidence" value="ECO:0007669"/>
    <property type="project" value="UniProtKB-SubCell"/>
</dbReference>
<feature type="transmembrane region" description="Helical" evidence="9">
    <location>
        <begin position="349"/>
        <end position="369"/>
    </location>
</feature>
<dbReference type="InterPro" id="IPR051084">
    <property type="entry name" value="H+-coupled_symporters"/>
</dbReference>
<organism evidence="11 12">
    <name type="scientific">Polaromonas vacuolata</name>
    <dbReference type="NCBI Taxonomy" id="37448"/>
    <lineage>
        <taxon>Bacteria</taxon>
        <taxon>Pseudomonadati</taxon>
        <taxon>Pseudomonadota</taxon>
        <taxon>Betaproteobacteria</taxon>
        <taxon>Burkholderiales</taxon>
        <taxon>Comamonadaceae</taxon>
        <taxon>Polaromonas</taxon>
    </lineage>
</organism>
<keyword evidence="3" id="KW-1003">Cell membrane</keyword>
<keyword evidence="4 9" id="KW-0812">Transmembrane</keyword>
<keyword evidence="12" id="KW-1185">Reference proteome</keyword>
<dbReference type="EMBL" id="CP051461">
    <property type="protein sequence ID" value="QJC57380.1"/>
    <property type="molecule type" value="Genomic_DNA"/>
</dbReference>
<sequence length="444" mass="48359">MSTSVSPSINPRNINTSSNTKTAAAQEPYKQHPQTWRAVISSSIGNALEWFDVLIYSAMAVTIAKLFFPTENQTVSLMITFATFGVSFFMRPLGAIVIGSYSDRVGRKAALTLSILLMMIGTLLIVIMPTYAQIGLWAPAGIVIARLLQGFSAGGEFGSSTAFLVEHAPHRRGFFSSWQVASQGASIVLAAVFGAVLASQLSTDQLESWGWRIPFIFGLLIGPAGYYIRKNLEESPEFAHAETTSTPLRDIMQNQKMRLFIGTGSVIMATVSVYLVVYMPTYAVKQLGMTSTAAFSATILAGMMMMFLSPLVGHLSDKYGRTPFMLCSSVLFVLLTYPLFAWLSMNPTFINLLLVQGVVGFLMTMYFAAMPALLSDIFPVQTRGTGMSLCYNIGVMVFGGFAGLTITWLIAATDNKLAVTFYVIFGAVLSVIATLAARYKLRMR</sequence>
<feature type="transmembrane region" description="Helical" evidence="9">
    <location>
        <begin position="209"/>
        <end position="228"/>
    </location>
</feature>
<feature type="transmembrane region" description="Helical" evidence="9">
    <location>
        <begin position="174"/>
        <end position="197"/>
    </location>
</feature>
<feature type="transmembrane region" description="Helical" evidence="9">
    <location>
        <begin position="110"/>
        <end position="128"/>
    </location>
</feature>
<dbReference type="RefSeq" id="WP_168922904.1">
    <property type="nucleotide sequence ID" value="NZ_CP051461.1"/>
</dbReference>
<feature type="transmembrane region" description="Helical" evidence="9">
    <location>
        <begin position="417"/>
        <end position="437"/>
    </location>
</feature>
<dbReference type="GO" id="GO:0015293">
    <property type="term" value="F:symporter activity"/>
    <property type="evidence" value="ECO:0007669"/>
    <property type="project" value="UniProtKB-KW"/>
</dbReference>
<keyword evidence="5" id="KW-0769">Symport</keyword>
<comment type="subcellular location">
    <subcellularLocation>
        <location evidence="1">Cell membrane</location>
        <topology evidence="1">Multi-pass membrane protein</topology>
    </subcellularLocation>
</comment>
<feature type="region of interest" description="Disordered" evidence="8">
    <location>
        <begin position="1"/>
        <end position="29"/>
    </location>
</feature>
<dbReference type="Proteomes" id="UP000502041">
    <property type="component" value="Chromosome"/>
</dbReference>
<dbReference type="InterPro" id="IPR011701">
    <property type="entry name" value="MFS"/>
</dbReference>
<evidence type="ECO:0000256" key="3">
    <source>
        <dbReference type="ARBA" id="ARBA00022475"/>
    </source>
</evidence>
<feature type="transmembrane region" description="Helical" evidence="9">
    <location>
        <begin position="389"/>
        <end position="411"/>
    </location>
</feature>
<evidence type="ECO:0000256" key="6">
    <source>
        <dbReference type="ARBA" id="ARBA00022989"/>
    </source>
</evidence>
<dbReference type="KEGG" id="pvac:HC248_02705"/>
<feature type="transmembrane region" description="Helical" evidence="9">
    <location>
        <begin position="74"/>
        <end position="98"/>
    </location>
</feature>